<gene>
    <name evidence="1" type="ORF">PENSTE_c002G03773</name>
</gene>
<accession>A0A1V6TW96</accession>
<keyword evidence="2" id="KW-1185">Reference proteome</keyword>
<dbReference type="Proteomes" id="UP000191285">
    <property type="component" value="Unassembled WGS sequence"/>
</dbReference>
<proteinExistence type="predicted"/>
<evidence type="ECO:0008006" key="3">
    <source>
        <dbReference type="Google" id="ProtNLM"/>
    </source>
</evidence>
<dbReference type="OrthoDB" id="4772757at2759"/>
<dbReference type="CDD" id="cd09917">
    <property type="entry name" value="F-box_SF"/>
    <property type="match status" value="1"/>
</dbReference>
<sequence>MDSLPNEVLMFIAECLPSAWDVLSFVQVNRKIHNAFHDFQHSVYNRYFGGISLLWAVREGEKRLVKKFLLAGPAWRPGTMKSMYLERALLQSIQISHAGITTILIQSDEIQDSLRSSAVLNRILIDFAVRGGYETILMILASMKVEEMDPGNVISQMDA</sequence>
<dbReference type="EMBL" id="MLKD01000002">
    <property type="protein sequence ID" value="OQE29843.1"/>
    <property type="molecule type" value="Genomic_DNA"/>
</dbReference>
<protein>
    <recommendedName>
        <fullName evidence="3">F-box domain-containing protein</fullName>
    </recommendedName>
</protein>
<reference evidence="2" key="1">
    <citation type="journal article" date="2017" name="Nat. Microbiol.">
        <title>Global analysis of biosynthetic gene clusters reveals vast potential of secondary metabolite production in Penicillium species.</title>
        <authorList>
            <person name="Nielsen J.C."/>
            <person name="Grijseels S."/>
            <person name="Prigent S."/>
            <person name="Ji B."/>
            <person name="Dainat J."/>
            <person name="Nielsen K.F."/>
            <person name="Frisvad J.C."/>
            <person name="Workman M."/>
            <person name="Nielsen J."/>
        </authorList>
    </citation>
    <scope>NUCLEOTIDE SEQUENCE [LARGE SCALE GENOMIC DNA]</scope>
    <source>
        <strain evidence="2">IBT 24891</strain>
    </source>
</reference>
<organism evidence="1 2">
    <name type="scientific">Penicillium steckii</name>
    <dbReference type="NCBI Taxonomy" id="303698"/>
    <lineage>
        <taxon>Eukaryota</taxon>
        <taxon>Fungi</taxon>
        <taxon>Dikarya</taxon>
        <taxon>Ascomycota</taxon>
        <taxon>Pezizomycotina</taxon>
        <taxon>Eurotiomycetes</taxon>
        <taxon>Eurotiomycetidae</taxon>
        <taxon>Eurotiales</taxon>
        <taxon>Aspergillaceae</taxon>
        <taxon>Penicillium</taxon>
    </lineage>
</organism>
<evidence type="ECO:0000313" key="2">
    <source>
        <dbReference type="Proteomes" id="UP000191285"/>
    </source>
</evidence>
<evidence type="ECO:0000313" key="1">
    <source>
        <dbReference type="EMBL" id="OQE29843.1"/>
    </source>
</evidence>
<comment type="caution">
    <text evidence="1">The sequence shown here is derived from an EMBL/GenBank/DDBJ whole genome shotgun (WGS) entry which is preliminary data.</text>
</comment>
<name>A0A1V6TW96_9EURO</name>
<dbReference type="AlphaFoldDB" id="A0A1V6TW96"/>